<proteinExistence type="predicted"/>
<dbReference type="InterPro" id="IPR055214">
    <property type="entry name" value="PTP-NADK"/>
</dbReference>
<evidence type="ECO:0000313" key="3">
    <source>
        <dbReference type="EMBL" id="SFM79826.1"/>
    </source>
</evidence>
<dbReference type="Gene3D" id="3.90.190.10">
    <property type="entry name" value="Protein tyrosine phosphatase superfamily"/>
    <property type="match status" value="1"/>
</dbReference>
<dbReference type="STRING" id="44574.AAW31_13035"/>
<dbReference type="InterPro" id="IPR029021">
    <property type="entry name" value="Prot-tyrosine_phosphatase-like"/>
</dbReference>
<evidence type="ECO:0000259" key="2">
    <source>
        <dbReference type="Pfam" id="PF22741"/>
    </source>
</evidence>
<accession>A0A1I4TST2</accession>
<keyword evidence="1" id="KW-0812">Transmembrane</keyword>
<reference evidence="4" key="1">
    <citation type="submission" date="2016-10" db="EMBL/GenBank/DDBJ databases">
        <authorList>
            <person name="Varghese N."/>
            <person name="Submissions S."/>
        </authorList>
    </citation>
    <scope>NUCLEOTIDE SEQUENCE [LARGE SCALE GENOMIC DNA]</scope>
    <source>
        <strain evidence="4">Nm44</strain>
    </source>
</reference>
<keyword evidence="1" id="KW-0472">Membrane</keyword>
<name>A0A1I4TST2_9PROT</name>
<dbReference type="SUPFAM" id="SSF52799">
    <property type="entry name" value="(Phosphotyrosine protein) phosphatases II"/>
    <property type="match status" value="1"/>
</dbReference>
<gene>
    <name evidence="3" type="ORF">SAMN05421863_105418</name>
</gene>
<feature type="transmembrane region" description="Helical" evidence="1">
    <location>
        <begin position="24"/>
        <end position="43"/>
    </location>
</feature>
<feature type="domain" description="DSP-PTPase phosphatase fused to NAD+ Kinase" evidence="2">
    <location>
        <begin position="59"/>
        <end position="175"/>
    </location>
</feature>
<dbReference type="EMBL" id="FOUB01000054">
    <property type="protein sequence ID" value="SFM79826.1"/>
    <property type="molecule type" value="Genomic_DNA"/>
</dbReference>
<keyword evidence="1" id="KW-1133">Transmembrane helix</keyword>
<evidence type="ECO:0000256" key="1">
    <source>
        <dbReference type="SAM" id="Phobius"/>
    </source>
</evidence>
<evidence type="ECO:0000313" key="4">
    <source>
        <dbReference type="Proteomes" id="UP000183287"/>
    </source>
</evidence>
<dbReference type="Proteomes" id="UP000183287">
    <property type="component" value="Unassembled WGS sequence"/>
</dbReference>
<dbReference type="CDD" id="cd14503">
    <property type="entry name" value="PTP-bact"/>
    <property type="match status" value="1"/>
</dbReference>
<sequence>MCSSNCATLYVIYSETITELNMNSTHYIIILLLISFISITQAAEQAPFGNQIKAVTNYNRATTQVATGGKLNEGGVQELAEKGFKTIIDLRTEAEGTLAEKQAVEAAGMRYINIPVTSAGISDEQLATFTSIVEQAATPMLLHCASGNRAGAMWTAYRLSKGIEPDIAFEEGRTAGMQISMEEKLKASCRTKSMC</sequence>
<protein>
    <submittedName>
        <fullName evidence="3">TIGR01244 family protein</fullName>
    </submittedName>
</protein>
<dbReference type="Pfam" id="PF22741">
    <property type="entry name" value="PTP-NADK"/>
    <property type="match status" value="1"/>
</dbReference>
<organism evidence="3 4">
    <name type="scientific">Nitrosomonas communis</name>
    <dbReference type="NCBI Taxonomy" id="44574"/>
    <lineage>
        <taxon>Bacteria</taxon>
        <taxon>Pseudomonadati</taxon>
        <taxon>Pseudomonadota</taxon>
        <taxon>Betaproteobacteria</taxon>
        <taxon>Nitrosomonadales</taxon>
        <taxon>Nitrosomonadaceae</taxon>
        <taxon>Nitrosomonas</taxon>
    </lineage>
</organism>
<keyword evidence="4" id="KW-1185">Reference proteome</keyword>
<dbReference type="AlphaFoldDB" id="A0A1I4TST2"/>